<reference evidence="2 3" key="1">
    <citation type="submission" date="2017-11" db="EMBL/GenBank/DDBJ databases">
        <title>Taxonomic description and genome sequences of Spirosoma HA7 sp. nov., isolated from pollen microhabitat of Corylus avellana.</title>
        <authorList>
            <person name="Ambika Manirajan B."/>
            <person name="Suarez C."/>
            <person name="Ratering S."/>
            <person name="Geissler-Plaum R."/>
            <person name="Cardinale M."/>
            <person name="Sylvia S."/>
        </authorList>
    </citation>
    <scope>NUCLEOTIDE SEQUENCE [LARGE SCALE GENOMIC DNA]</scope>
    <source>
        <strain evidence="2 3">HA7</strain>
    </source>
</reference>
<name>A0A2K8YTN0_9BACT</name>
<proteinExistence type="predicted"/>
<dbReference type="Proteomes" id="UP000232883">
    <property type="component" value="Chromosome"/>
</dbReference>
<dbReference type="Pfam" id="PF12728">
    <property type="entry name" value="HTH_17"/>
    <property type="match status" value="1"/>
</dbReference>
<evidence type="ECO:0000313" key="2">
    <source>
        <dbReference type="EMBL" id="AUD00980.1"/>
    </source>
</evidence>
<dbReference type="NCBIfam" id="TIGR01764">
    <property type="entry name" value="excise"/>
    <property type="match status" value="1"/>
</dbReference>
<sequence>MSYIALDSELAISLQATLEAARLQLEKAQKAATGNQPLTLKQAAAYLHVSYPTLKEYIRNGAITPSEYGSRVWITQKELDSFIAAHRRKS</sequence>
<dbReference type="GO" id="GO:0003677">
    <property type="term" value="F:DNA binding"/>
    <property type="evidence" value="ECO:0007669"/>
    <property type="project" value="InterPro"/>
</dbReference>
<dbReference type="KEGG" id="spir:CWM47_03585"/>
<protein>
    <recommendedName>
        <fullName evidence="1">Helix-turn-helix domain-containing protein</fullName>
    </recommendedName>
</protein>
<feature type="domain" description="Helix-turn-helix" evidence="1">
    <location>
        <begin position="38"/>
        <end position="86"/>
    </location>
</feature>
<dbReference type="SUPFAM" id="SSF46955">
    <property type="entry name" value="Putative DNA-binding domain"/>
    <property type="match status" value="1"/>
</dbReference>
<gene>
    <name evidence="2" type="ORF">CWM47_03585</name>
</gene>
<evidence type="ECO:0000259" key="1">
    <source>
        <dbReference type="Pfam" id="PF12728"/>
    </source>
</evidence>
<dbReference type="InterPro" id="IPR041657">
    <property type="entry name" value="HTH_17"/>
</dbReference>
<keyword evidence="3" id="KW-1185">Reference proteome</keyword>
<organism evidence="2 3">
    <name type="scientific">Spirosoma pollinicola</name>
    <dbReference type="NCBI Taxonomy" id="2057025"/>
    <lineage>
        <taxon>Bacteria</taxon>
        <taxon>Pseudomonadati</taxon>
        <taxon>Bacteroidota</taxon>
        <taxon>Cytophagia</taxon>
        <taxon>Cytophagales</taxon>
        <taxon>Cytophagaceae</taxon>
        <taxon>Spirosoma</taxon>
    </lineage>
</organism>
<accession>A0A2K8YTN0</accession>
<dbReference type="OrthoDB" id="886362at2"/>
<evidence type="ECO:0000313" key="3">
    <source>
        <dbReference type="Proteomes" id="UP000232883"/>
    </source>
</evidence>
<dbReference type="RefSeq" id="WP_100986403.1">
    <property type="nucleotide sequence ID" value="NZ_CP025096.1"/>
</dbReference>
<dbReference type="InterPro" id="IPR010093">
    <property type="entry name" value="SinI_DNA-bd"/>
</dbReference>
<dbReference type="InterPro" id="IPR009061">
    <property type="entry name" value="DNA-bd_dom_put_sf"/>
</dbReference>
<dbReference type="AlphaFoldDB" id="A0A2K8YTN0"/>
<dbReference type="EMBL" id="CP025096">
    <property type="protein sequence ID" value="AUD00980.1"/>
    <property type="molecule type" value="Genomic_DNA"/>
</dbReference>